<dbReference type="Pfam" id="PF13426">
    <property type="entry name" value="PAS_9"/>
    <property type="match status" value="1"/>
</dbReference>
<keyword evidence="4" id="KW-0067">ATP-binding</keyword>
<dbReference type="InterPro" id="IPR013656">
    <property type="entry name" value="PAS_4"/>
</dbReference>
<organism evidence="7 8">
    <name type="scientific">Gemmata massiliana</name>
    <dbReference type="NCBI Taxonomy" id="1210884"/>
    <lineage>
        <taxon>Bacteria</taxon>
        <taxon>Pseudomonadati</taxon>
        <taxon>Planctomycetota</taxon>
        <taxon>Planctomycetia</taxon>
        <taxon>Gemmatales</taxon>
        <taxon>Gemmataceae</taxon>
        <taxon>Gemmata</taxon>
    </lineage>
</organism>
<dbReference type="NCBIfam" id="TIGR00229">
    <property type="entry name" value="sensory_box"/>
    <property type="match status" value="2"/>
</dbReference>
<evidence type="ECO:0000259" key="5">
    <source>
        <dbReference type="PROSITE" id="PS50011"/>
    </source>
</evidence>
<keyword evidence="3 7" id="KW-0418">Kinase</keyword>
<dbReference type="InterPro" id="IPR001610">
    <property type="entry name" value="PAC"/>
</dbReference>
<name>A0A6P2CWY1_9BACT</name>
<evidence type="ECO:0000256" key="2">
    <source>
        <dbReference type="ARBA" id="ARBA00022741"/>
    </source>
</evidence>
<dbReference type="AlphaFoldDB" id="A0A6P2CWY1"/>
<dbReference type="CDD" id="cd14014">
    <property type="entry name" value="STKc_PknB_like"/>
    <property type="match status" value="1"/>
</dbReference>
<evidence type="ECO:0000256" key="1">
    <source>
        <dbReference type="ARBA" id="ARBA00022679"/>
    </source>
</evidence>
<dbReference type="SMART" id="SM00091">
    <property type="entry name" value="PAS"/>
    <property type="match status" value="2"/>
</dbReference>
<dbReference type="GO" id="GO:0004674">
    <property type="term" value="F:protein serine/threonine kinase activity"/>
    <property type="evidence" value="ECO:0007669"/>
    <property type="project" value="TreeGrafter"/>
</dbReference>
<reference evidence="7 8" key="1">
    <citation type="submission" date="2019-05" db="EMBL/GenBank/DDBJ databases">
        <authorList>
            <consortium name="Science for Life Laboratories"/>
        </authorList>
    </citation>
    <scope>NUCLEOTIDE SEQUENCE [LARGE SCALE GENOMIC DNA]</scope>
    <source>
        <strain evidence="7">Soil9</strain>
    </source>
</reference>
<proteinExistence type="predicted"/>
<dbReference type="Gene3D" id="3.30.200.20">
    <property type="entry name" value="Phosphorylase Kinase, domain 1"/>
    <property type="match status" value="1"/>
</dbReference>
<dbReference type="SMART" id="SM00086">
    <property type="entry name" value="PAC"/>
    <property type="match status" value="2"/>
</dbReference>
<keyword evidence="2" id="KW-0547">Nucleotide-binding</keyword>
<evidence type="ECO:0000256" key="4">
    <source>
        <dbReference type="ARBA" id="ARBA00022840"/>
    </source>
</evidence>
<keyword evidence="1" id="KW-0808">Transferase</keyword>
<dbReference type="PROSITE" id="PS00108">
    <property type="entry name" value="PROTEIN_KINASE_ST"/>
    <property type="match status" value="1"/>
</dbReference>
<dbReference type="KEGG" id="gms:SOIL9_42130"/>
<feature type="domain" description="Protein kinase" evidence="5">
    <location>
        <begin position="32"/>
        <end position="319"/>
    </location>
</feature>
<keyword evidence="8" id="KW-1185">Reference proteome</keyword>
<dbReference type="Proteomes" id="UP000464178">
    <property type="component" value="Chromosome"/>
</dbReference>
<dbReference type="InterPro" id="IPR011009">
    <property type="entry name" value="Kinase-like_dom_sf"/>
</dbReference>
<dbReference type="PANTHER" id="PTHR43289:SF6">
    <property type="entry name" value="SERINE_THREONINE-PROTEIN KINASE NEKL-3"/>
    <property type="match status" value="1"/>
</dbReference>
<dbReference type="RefSeq" id="WP_162668215.1">
    <property type="nucleotide sequence ID" value="NZ_LR593886.1"/>
</dbReference>
<evidence type="ECO:0000259" key="6">
    <source>
        <dbReference type="PROSITE" id="PS50112"/>
    </source>
</evidence>
<evidence type="ECO:0000256" key="3">
    <source>
        <dbReference type="ARBA" id="ARBA00022777"/>
    </source>
</evidence>
<dbReference type="SMART" id="SM00220">
    <property type="entry name" value="S_TKc"/>
    <property type="match status" value="1"/>
</dbReference>
<dbReference type="CDD" id="cd00130">
    <property type="entry name" value="PAS"/>
    <property type="match status" value="2"/>
</dbReference>
<feature type="domain" description="PAS" evidence="6">
    <location>
        <begin position="328"/>
        <end position="398"/>
    </location>
</feature>
<gene>
    <name evidence="7" type="ORF">SOIL9_42130</name>
</gene>
<dbReference type="SUPFAM" id="SSF55785">
    <property type="entry name" value="PYP-like sensor domain (PAS domain)"/>
    <property type="match status" value="2"/>
</dbReference>
<dbReference type="Gene3D" id="1.10.510.10">
    <property type="entry name" value="Transferase(Phosphotransferase) domain 1"/>
    <property type="match status" value="1"/>
</dbReference>
<dbReference type="InterPro" id="IPR000719">
    <property type="entry name" value="Prot_kinase_dom"/>
</dbReference>
<evidence type="ECO:0000313" key="8">
    <source>
        <dbReference type="Proteomes" id="UP000464178"/>
    </source>
</evidence>
<dbReference type="Gene3D" id="3.30.450.20">
    <property type="entry name" value="PAS domain"/>
    <property type="match status" value="2"/>
</dbReference>
<dbReference type="SUPFAM" id="SSF56112">
    <property type="entry name" value="Protein kinase-like (PK-like)"/>
    <property type="match status" value="1"/>
</dbReference>
<protein>
    <submittedName>
        <fullName evidence="7">Uncharacterized protein</fullName>
    </submittedName>
</protein>
<dbReference type="Pfam" id="PF00069">
    <property type="entry name" value="Pkinase"/>
    <property type="match status" value="1"/>
</dbReference>
<dbReference type="PROSITE" id="PS50112">
    <property type="entry name" value="PAS"/>
    <property type="match status" value="2"/>
</dbReference>
<dbReference type="Pfam" id="PF08448">
    <property type="entry name" value="PAS_4"/>
    <property type="match status" value="1"/>
</dbReference>
<accession>A0A6P2CWY1</accession>
<evidence type="ECO:0000313" key="7">
    <source>
        <dbReference type="EMBL" id="VTR93501.1"/>
    </source>
</evidence>
<feature type="domain" description="PAS" evidence="6">
    <location>
        <begin position="443"/>
        <end position="495"/>
    </location>
</feature>
<dbReference type="InterPro" id="IPR000014">
    <property type="entry name" value="PAS"/>
</dbReference>
<sequence>MNPESTAPLARTMGYEGADPGAFRIRESGPRYVLGDLHAAGGIGEVWLARDLNLDRDVAVKKLQTHRAPTELAKLRFLREARITGQLDHPGVVPVYEICCDEVTGLPYYSMRFLRGRTLSEAVREHHRTRDARGSHLKSLVGLLNAFDIICNTVAYAHSRGIIHRDIKPGNVLLGDYGEVIVIDWGLAKQFGRAEVTAEAVNLDAVPQNETVAGQILGTPAYMSPEQAAGESDAVGPPADVYGLSAMLYEILCGRPPFTGANTVEVLKQVRSSAPLPPSEITPNVPTALEEICLKGLAKVPSERHASAEHLARAVRAWVSDLAERRQAEEERERFFALSLDLLAIIDADGRLVQVGPAWASLLGCARDALLGHPFLERIHEDDRPAVGNNLEAARTDQQPAAFESRAVHADGTTRWVSWNLTPIARERSLYLVGRDITDLKRSQQLFEGVLQSAPDALVLINAEGRITLANRQAENVFGYTREELLGQPIELLIPHRFREKHPSHVAKFFAASSFRPMGSGLALRGLRKDGREFAVEISLSALTLESTKLVAASVRDVSARESS</sequence>
<dbReference type="PROSITE" id="PS50011">
    <property type="entry name" value="PROTEIN_KINASE_DOM"/>
    <property type="match status" value="1"/>
</dbReference>
<dbReference type="EMBL" id="LR593886">
    <property type="protein sequence ID" value="VTR93501.1"/>
    <property type="molecule type" value="Genomic_DNA"/>
</dbReference>
<dbReference type="GO" id="GO:0005524">
    <property type="term" value="F:ATP binding"/>
    <property type="evidence" value="ECO:0007669"/>
    <property type="project" value="UniProtKB-KW"/>
</dbReference>
<dbReference type="InterPro" id="IPR008271">
    <property type="entry name" value="Ser/Thr_kinase_AS"/>
</dbReference>
<dbReference type="InterPro" id="IPR035965">
    <property type="entry name" value="PAS-like_dom_sf"/>
</dbReference>
<dbReference type="PANTHER" id="PTHR43289">
    <property type="entry name" value="MITOGEN-ACTIVATED PROTEIN KINASE KINASE KINASE 20-RELATED"/>
    <property type="match status" value="1"/>
</dbReference>